<evidence type="ECO:0000259" key="5">
    <source>
        <dbReference type="Pfam" id="PF13458"/>
    </source>
</evidence>
<feature type="compositionally biased region" description="Low complexity" evidence="3">
    <location>
        <begin position="33"/>
        <end position="50"/>
    </location>
</feature>
<keyword evidence="2 4" id="KW-0732">Signal</keyword>
<dbReference type="InterPro" id="IPR028081">
    <property type="entry name" value="Leu-bd"/>
</dbReference>
<sequence>MNKWTRLFISGGLLLALVAGCAAPVAAPPAAPEAAATEAAEEAPAAPAMADESLRPPASNPVEPCKTTHEGEKILVHQQAGLTGPLATILGPGFINGTRDAVNEINASGGVCGAELVINLVDTQYAPEQELAAYEAIRNATPRPNFILTYGSGATIVLKDRVIEDKIPNLASGLDGESFYIPRNGYTIGTAPIYSDQFAGFLKWAKDNWAQIKPAGAGDEIVVGVIGWANAFGAGATKPEALAYAESIGVTVLPLEQQEISPTADVTGQLQNLLVNGANVIWIQSLSFGPAQVIGTLRALGAWDSVVVGGVNWAMNQDVLNILGENARLAVGMYGIVHSYWWTDTDVEGVQKALAAFEAGGYSETDKAISYLLSYGSLFGIRDVLQHAINLYGYENLSGENFLKAMQDLGLVSAGGLFAFDVRGENRAPRTATIRRIDLIDGKPTFVTVQDFFELPDTRPPAP</sequence>
<dbReference type="PROSITE" id="PS51257">
    <property type="entry name" value="PROKAR_LIPOPROTEIN"/>
    <property type="match status" value="1"/>
</dbReference>
<feature type="signal peptide" evidence="4">
    <location>
        <begin position="1"/>
        <end position="22"/>
    </location>
</feature>
<dbReference type="Pfam" id="PF13458">
    <property type="entry name" value="Peripla_BP_6"/>
    <property type="match status" value="1"/>
</dbReference>
<feature type="chain" id="PRO_5027713557" description="Leucine-binding protein domain-containing protein" evidence="4">
    <location>
        <begin position="23"/>
        <end position="463"/>
    </location>
</feature>
<accession>A0A7C1FK79</accession>
<evidence type="ECO:0000256" key="2">
    <source>
        <dbReference type="ARBA" id="ARBA00022729"/>
    </source>
</evidence>
<feature type="region of interest" description="Disordered" evidence="3">
    <location>
        <begin position="33"/>
        <end position="66"/>
    </location>
</feature>
<dbReference type="InterPro" id="IPR051010">
    <property type="entry name" value="BCAA_transport"/>
</dbReference>
<comment type="caution">
    <text evidence="6">The sequence shown here is derived from an EMBL/GenBank/DDBJ whole genome shotgun (WGS) entry which is preliminary data.</text>
</comment>
<dbReference type="PANTHER" id="PTHR30483:SF6">
    <property type="entry name" value="PERIPLASMIC BINDING PROTEIN OF ABC TRANSPORTER FOR NATURAL AMINO ACIDS"/>
    <property type="match status" value="1"/>
</dbReference>
<dbReference type="SUPFAM" id="SSF53822">
    <property type="entry name" value="Periplasmic binding protein-like I"/>
    <property type="match status" value="1"/>
</dbReference>
<organism evidence="6">
    <name type="scientific">Caldilinea aerophila</name>
    <dbReference type="NCBI Taxonomy" id="133453"/>
    <lineage>
        <taxon>Bacteria</taxon>
        <taxon>Bacillati</taxon>
        <taxon>Chloroflexota</taxon>
        <taxon>Caldilineae</taxon>
        <taxon>Caldilineales</taxon>
        <taxon>Caldilineaceae</taxon>
        <taxon>Caldilinea</taxon>
    </lineage>
</organism>
<name>A0A7C1FK79_9CHLR</name>
<protein>
    <recommendedName>
        <fullName evidence="5">Leucine-binding protein domain-containing protein</fullName>
    </recommendedName>
</protein>
<dbReference type="InterPro" id="IPR028082">
    <property type="entry name" value="Peripla_BP_I"/>
</dbReference>
<gene>
    <name evidence="6" type="ORF">ENQ20_20900</name>
</gene>
<evidence type="ECO:0000256" key="4">
    <source>
        <dbReference type="SAM" id="SignalP"/>
    </source>
</evidence>
<dbReference type="AlphaFoldDB" id="A0A7C1FK79"/>
<comment type="similarity">
    <text evidence="1">Belongs to the leucine-binding protein family.</text>
</comment>
<dbReference type="Gene3D" id="3.40.50.2300">
    <property type="match status" value="2"/>
</dbReference>
<dbReference type="EMBL" id="DSMG01000210">
    <property type="protein sequence ID" value="HDX33916.1"/>
    <property type="molecule type" value="Genomic_DNA"/>
</dbReference>
<reference evidence="6" key="1">
    <citation type="journal article" date="2020" name="mSystems">
        <title>Genome- and Community-Level Interaction Insights into Carbon Utilization and Element Cycling Functions of Hydrothermarchaeota in Hydrothermal Sediment.</title>
        <authorList>
            <person name="Zhou Z."/>
            <person name="Liu Y."/>
            <person name="Xu W."/>
            <person name="Pan J."/>
            <person name="Luo Z.H."/>
            <person name="Li M."/>
        </authorList>
    </citation>
    <scope>NUCLEOTIDE SEQUENCE [LARGE SCALE GENOMIC DNA]</scope>
    <source>
        <strain evidence="6">SpSt-289</strain>
    </source>
</reference>
<proteinExistence type="inferred from homology"/>
<feature type="domain" description="Leucine-binding protein" evidence="5">
    <location>
        <begin position="82"/>
        <end position="438"/>
    </location>
</feature>
<evidence type="ECO:0000256" key="1">
    <source>
        <dbReference type="ARBA" id="ARBA00010062"/>
    </source>
</evidence>
<dbReference type="PANTHER" id="PTHR30483">
    <property type="entry name" value="LEUCINE-SPECIFIC-BINDING PROTEIN"/>
    <property type="match status" value="1"/>
</dbReference>
<evidence type="ECO:0000313" key="6">
    <source>
        <dbReference type="EMBL" id="HDX33916.1"/>
    </source>
</evidence>
<evidence type="ECO:0000256" key="3">
    <source>
        <dbReference type="SAM" id="MobiDB-lite"/>
    </source>
</evidence>